<protein>
    <submittedName>
        <fullName evidence="1">Uncharacterized protein</fullName>
    </submittedName>
</protein>
<name>A0A382W148_9ZZZZ</name>
<reference evidence="1" key="1">
    <citation type="submission" date="2018-05" db="EMBL/GenBank/DDBJ databases">
        <authorList>
            <person name="Lanie J.A."/>
            <person name="Ng W.-L."/>
            <person name="Kazmierczak K.M."/>
            <person name="Andrzejewski T.M."/>
            <person name="Davidsen T.M."/>
            <person name="Wayne K.J."/>
            <person name="Tettelin H."/>
            <person name="Glass J.I."/>
            <person name="Rusch D."/>
            <person name="Podicherti R."/>
            <person name="Tsui H.-C.T."/>
            <person name="Winkler M.E."/>
        </authorList>
    </citation>
    <scope>NUCLEOTIDE SEQUENCE</scope>
</reference>
<accession>A0A382W148</accession>
<sequence length="86" mass="9691">MKDSVYILLLLTLSMANDNYCLLPDIIDGASANSREYYNIGDTISEEDQLYPYSVCHSDGNYETGSTFTFSDYTGYITLISMNATW</sequence>
<proteinExistence type="predicted"/>
<dbReference type="EMBL" id="UINC01155804">
    <property type="protein sequence ID" value="SVD51871.1"/>
    <property type="molecule type" value="Genomic_DNA"/>
</dbReference>
<organism evidence="1">
    <name type="scientific">marine metagenome</name>
    <dbReference type="NCBI Taxonomy" id="408172"/>
    <lineage>
        <taxon>unclassified sequences</taxon>
        <taxon>metagenomes</taxon>
        <taxon>ecological metagenomes</taxon>
    </lineage>
</organism>
<dbReference type="AlphaFoldDB" id="A0A382W148"/>
<gene>
    <name evidence="1" type="ORF">METZ01_LOCUS404725</name>
</gene>
<evidence type="ECO:0000313" key="1">
    <source>
        <dbReference type="EMBL" id="SVD51871.1"/>
    </source>
</evidence>